<dbReference type="AlphaFoldDB" id="A0A0B7ASU4"/>
<accession>A0A0B7ASU4</accession>
<dbReference type="EMBL" id="HACG01037063">
    <property type="protein sequence ID" value="CEK83928.1"/>
    <property type="molecule type" value="Transcribed_RNA"/>
</dbReference>
<sequence>LPPPGVPGLSLTSITLMVPSEILSCDAVRESLQCVSYPLSPYAPYFMFHLPLTRYILQFPVCSFVIPSQME</sequence>
<proteinExistence type="predicted"/>
<name>A0A0B7ASU4_9EUPU</name>
<reference evidence="1" key="1">
    <citation type="submission" date="2014-12" db="EMBL/GenBank/DDBJ databases">
        <title>Insight into the proteome of Arion vulgaris.</title>
        <authorList>
            <person name="Aradska J."/>
            <person name="Bulat T."/>
            <person name="Smidak R."/>
            <person name="Sarate P."/>
            <person name="Gangsoo J."/>
            <person name="Sialana F."/>
            <person name="Bilban M."/>
            <person name="Lubec G."/>
        </authorList>
    </citation>
    <scope>NUCLEOTIDE SEQUENCE</scope>
    <source>
        <tissue evidence="1">Skin</tissue>
    </source>
</reference>
<feature type="non-terminal residue" evidence="1">
    <location>
        <position position="71"/>
    </location>
</feature>
<organism evidence="1">
    <name type="scientific">Arion vulgaris</name>
    <dbReference type="NCBI Taxonomy" id="1028688"/>
    <lineage>
        <taxon>Eukaryota</taxon>
        <taxon>Metazoa</taxon>
        <taxon>Spiralia</taxon>
        <taxon>Lophotrochozoa</taxon>
        <taxon>Mollusca</taxon>
        <taxon>Gastropoda</taxon>
        <taxon>Heterobranchia</taxon>
        <taxon>Euthyneura</taxon>
        <taxon>Panpulmonata</taxon>
        <taxon>Eupulmonata</taxon>
        <taxon>Stylommatophora</taxon>
        <taxon>Helicina</taxon>
        <taxon>Arionoidea</taxon>
        <taxon>Arionidae</taxon>
        <taxon>Arion</taxon>
    </lineage>
</organism>
<gene>
    <name evidence="1" type="primary">ORF139783</name>
</gene>
<evidence type="ECO:0000313" key="1">
    <source>
        <dbReference type="EMBL" id="CEK83928.1"/>
    </source>
</evidence>
<protein>
    <submittedName>
        <fullName evidence="1">Uncharacterized protein</fullName>
    </submittedName>
</protein>
<feature type="non-terminal residue" evidence="1">
    <location>
        <position position="1"/>
    </location>
</feature>